<evidence type="ECO:0000313" key="2">
    <source>
        <dbReference type="EMBL" id="KAK6783527.1"/>
    </source>
</evidence>
<dbReference type="AlphaFoldDB" id="A0AAN8TE55"/>
<sequence>MDSPWSRTPKKKIKGISTIRLRI</sequence>
<dbReference type="EMBL" id="JBANQN010000007">
    <property type="protein sequence ID" value="KAK6783527.1"/>
    <property type="molecule type" value="Genomic_DNA"/>
</dbReference>
<organism evidence="2 3">
    <name type="scientific">Solanum bulbocastanum</name>
    <name type="common">Wild potato</name>
    <dbReference type="NCBI Taxonomy" id="147425"/>
    <lineage>
        <taxon>Eukaryota</taxon>
        <taxon>Viridiplantae</taxon>
        <taxon>Streptophyta</taxon>
        <taxon>Embryophyta</taxon>
        <taxon>Tracheophyta</taxon>
        <taxon>Spermatophyta</taxon>
        <taxon>Magnoliopsida</taxon>
        <taxon>eudicotyledons</taxon>
        <taxon>Gunneridae</taxon>
        <taxon>Pentapetalae</taxon>
        <taxon>asterids</taxon>
        <taxon>lamiids</taxon>
        <taxon>Solanales</taxon>
        <taxon>Solanaceae</taxon>
        <taxon>Solanoideae</taxon>
        <taxon>Solaneae</taxon>
        <taxon>Solanum</taxon>
    </lineage>
</organism>
<accession>A0AAN8TE55</accession>
<name>A0AAN8TE55_SOLBU</name>
<proteinExistence type="predicted"/>
<evidence type="ECO:0000313" key="3">
    <source>
        <dbReference type="Proteomes" id="UP001371456"/>
    </source>
</evidence>
<feature type="region of interest" description="Disordered" evidence="1">
    <location>
        <begin position="1"/>
        <end position="23"/>
    </location>
</feature>
<protein>
    <submittedName>
        <fullName evidence="2">Uncharacterized protein</fullName>
    </submittedName>
</protein>
<keyword evidence="3" id="KW-1185">Reference proteome</keyword>
<dbReference type="Proteomes" id="UP001371456">
    <property type="component" value="Unassembled WGS sequence"/>
</dbReference>
<reference evidence="2 3" key="1">
    <citation type="submission" date="2024-02" db="EMBL/GenBank/DDBJ databases">
        <title>de novo genome assembly of Solanum bulbocastanum strain 11H21.</title>
        <authorList>
            <person name="Hosaka A.J."/>
        </authorList>
    </citation>
    <scope>NUCLEOTIDE SEQUENCE [LARGE SCALE GENOMIC DNA]</scope>
    <source>
        <tissue evidence="2">Young leaves</tissue>
    </source>
</reference>
<comment type="caution">
    <text evidence="2">The sequence shown here is derived from an EMBL/GenBank/DDBJ whole genome shotgun (WGS) entry which is preliminary data.</text>
</comment>
<gene>
    <name evidence="2" type="ORF">RDI58_016981</name>
</gene>
<evidence type="ECO:0000256" key="1">
    <source>
        <dbReference type="SAM" id="MobiDB-lite"/>
    </source>
</evidence>